<keyword evidence="7" id="KW-0378">Hydrolase</keyword>
<dbReference type="Proteomes" id="UP001152795">
    <property type="component" value="Unassembled WGS sequence"/>
</dbReference>
<dbReference type="InterPro" id="IPR050951">
    <property type="entry name" value="Retrovirus_Pol_polyprotein"/>
</dbReference>
<evidence type="ECO:0000256" key="6">
    <source>
        <dbReference type="ARBA" id="ARBA00022771"/>
    </source>
</evidence>
<dbReference type="InterPro" id="IPR036397">
    <property type="entry name" value="RNaseH_sf"/>
</dbReference>
<dbReference type="InterPro" id="IPR000477">
    <property type="entry name" value="RT_dom"/>
</dbReference>
<dbReference type="Pfam" id="PF17919">
    <property type="entry name" value="RT_RNaseH_2"/>
    <property type="match status" value="1"/>
</dbReference>
<feature type="compositionally biased region" description="Acidic residues" evidence="10">
    <location>
        <begin position="1324"/>
        <end position="1333"/>
    </location>
</feature>
<protein>
    <submittedName>
        <fullName evidence="11">Retrovirus-related Pol poly from transposon 412, partial</fullName>
    </submittedName>
</protein>
<dbReference type="GO" id="GO:0008270">
    <property type="term" value="F:zinc ion binding"/>
    <property type="evidence" value="ECO:0007669"/>
    <property type="project" value="UniProtKB-KW"/>
</dbReference>
<evidence type="ECO:0000256" key="3">
    <source>
        <dbReference type="ARBA" id="ARBA00022722"/>
    </source>
</evidence>
<dbReference type="Gene3D" id="2.40.70.10">
    <property type="entry name" value="Acid Proteases"/>
    <property type="match status" value="1"/>
</dbReference>
<reference evidence="11" key="1">
    <citation type="submission" date="2020-04" db="EMBL/GenBank/DDBJ databases">
        <authorList>
            <person name="Alioto T."/>
            <person name="Alioto T."/>
            <person name="Gomez Garrido J."/>
        </authorList>
    </citation>
    <scope>NUCLEOTIDE SEQUENCE</scope>
    <source>
        <strain evidence="11">A484AB</strain>
    </source>
</reference>
<dbReference type="InterPro" id="IPR012337">
    <property type="entry name" value="RNaseH-like_sf"/>
</dbReference>
<dbReference type="Gene3D" id="3.10.10.10">
    <property type="entry name" value="HIV Type 1 Reverse Transcriptase, subunit A, domain 1"/>
    <property type="match status" value="1"/>
</dbReference>
<dbReference type="Gene3D" id="3.30.70.270">
    <property type="match status" value="2"/>
</dbReference>
<dbReference type="InterPro" id="IPR043128">
    <property type="entry name" value="Rev_trsase/Diguanyl_cyclase"/>
</dbReference>
<dbReference type="SUPFAM" id="SSF144232">
    <property type="entry name" value="HIT/MYND zinc finger-like"/>
    <property type="match status" value="1"/>
</dbReference>
<keyword evidence="4" id="KW-0479">Metal-binding</keyword>
<keyword evidence="1" id="KW-0808">Transferase</keyword>
<dbReference type="InterPro" id="IPR001584">
    <property type="entry name" value="Integrase_cat-core"/>
</dbReference>
<dbReference type="InterPro" id="IPR002893">
    <property type="entry name" value="Znf_MYND"/>
</dbReference>
<evidence type="ECO:0000256" key="9">
    <source>
        <dbReference type="ARBA" id="ARBA00023268"/>
    </source>
</evidence>
<dbReference type="InterPro" id="IPR021109">
    <property type="entry name" value="Peptidase_aspartic_dom_sf"/>
</dbReference>
<dbReference type="PROSITE" id="PS50878">
    <property type="entry name" value="RT_POL"/>
    <property type="match status" value="1"/>
</dbReference>
<keyword evidence="3" id="KW-0540">Nuclease</keyword>
<dbReference type="Pfam" id="PF01753">
    <property type="entry name" value="zf-MYND"/>
    <property type="match status" value="1"/>
</dbReference>
<dbReference type="Gene3D" id="6.10.140.2220">
    <property type="match status" value="1"/>
</dbReference>
<evidence type="ECO:0000313" key="11">
    <source>
        <dbReference type="EMBL" id="CAB3983324.1"/>
    </source>
</evidence>
<dbReference type="Gene3D" id="1.10.340.70">
    <property type="match status" value="1"/>
</dbReference>
<organism evidence="11 12">
    <name type="scientific">Paramuricea clavata</name>
    <name type="common">Red gorgonian</name>
    <name type="synonym">Violescent sea-whip</name>
    <dbReference type="NCBI Taxonomy" id="317549"/>
    <lineage>
        <taxon>Eukaryota</taxon>
        <taxon>Metazoa</taxon>
        <taxon>Cnidaria</taxon>
        <taxon>Anthozoa</taxon>
        <taxon>Octocorallia</taxon>
        <taxon>Malacalcyonacea</taxon>
        <taxon>Plexauridae</taxon>
        <taxon>Paramuricea</taxon>
    </lineage>
</organism>
<evidence type="ECO:0000256" key="10">
    <source>
        <dbReference type="SAM" id="MobiDB-lite"/>
    </source>
</evidence>
<keyword evidence="6" id="KW-0863">Zinc-finger</keyword>
<evidence type="ECO:0000256" key="4">
    <source>
        <dbReference type="ARBA" id="ARBA00022723"/>
    </source>
</evidence>
<keyword evidence="8" id="KW-0862">Zinc</keyword>
<dbReference type="InterPro" id="IPR041577">
    <property type="entry name" value="RT_RNaseH_2"/>
</dbReference>
<feature type="region of interest" description="Disordered" evidence="10">
    <location>
        <begin position="1354"/>
        <end position="1415"/>
    </location>
</feature>
<dbReference type="PROSITE" id="PS50994">
    <property type="entry name" value="INTEGRASE"/>
    <property type="match status" value="1"/>
</dbReference>
<dbReference type="GO" id="GO:0015074">
    <property type="term" value="P:DNA integration"/>
    <property type="evidence" value="ECO:0007669"/>
    <property type="project" value="InterPro"/>
</dbReference>
<dbReference type="GO" id="GO:0016779">
    <property type="term" value="F:nucleotidyltransferase activity"/>
    <property type="evidence" value="ECO:0007669"/>
    <property type="project" value="UniProtKB-KW"/>
</dbReference>
<evidence type="ECO:0000256" key="2">
    <source>
        <dbReference type="ARBA" id="ARBA00022695"/>
    </source>
</evidence>
<feature type="compositionally biased region" description="Acidic residues" evidence="10">
    <location>
        <begin position="1390"/>
        <end position="1400"/>
    </location>
</feature>
<dbReference type="InterPro" id="IPR001995">
    <property type="entry name" value="Peptidase_A2_cat"/>
</dbReference>
<dbReference type="GO" id="GO:0004519">
    <property type="term" value="F:endonuclease activity"/>
    <property type="evidence" value="ECO:0007669"/>
    <property type="project" value="UniProtKB-KW"/>
</dbReference>
<dbReference type="GO" id="GO:0006508">
    <property type="term" value="P:proteolysis"/>
    <property type="evidence" value="ECO:0007669"/>
    <property type="project" value="InterPro"/>
</dbReference>
<dbReference type="InterPro" id="IPR041588">
    <property type="entry name" value="Integrase_H2C2"/>
</dbReference>
<keyword evidence="9" id="KW-0511">Multifunctional enzyme</keyword>
<dbReference type="PROSITE" id="PS50175">
    <property type="entry name" value="ASP_PROT_RETROV"/>
    <property type="match status" value="1"/>
</dbReference>
<dbReference type="GO" id="GO:0003676">
    <property type="term" value="F:nucleic acid binding"/>
    <property type="evidence" value="ECO:0007669"/>
    <property type="project" value="InterPro"/>
</dbReference>
<dbReference type="FunFam" id="3.10.20.370:FF:000001">
    <property type="entry name" value="Retrovirus-related Pol polyprotein from transposon 17.6-like protein"/>
    <property type="match status" value="1"/>
</dbReference>
<dbReference type="OrthoDB" id="265717at2759"/>
<evidence type="ECO:0000256" key="1">
    <source>
        <dbReference type="ARBA" id="ARBA00022679"/>
    </source>
</evidence>
<keyword evidence="2" id="KW-0548">Nucleotidyltransferase</keyword>
<keyword evidence="12" id="KW-1185">Reference proteome</keyword>
<dbReference type="Pfam" id="PF00078">
    <property type="entry name" value="RVT_1"/>
    <property type="match status" value="1"/>
</dbReference>
<proteinExistence type="predicted"/>
<dbReference type="CDD" id="cd00303">
    <property type="entry name" value="retropepsin_like"/>
    <property type="match status" value="1"/>
</dbReference>
<dbReference type="PROSITE" id="PS50865">
    <property type="entry name" value="ZF_MYND_2"/>
    <property type="match status" value="1"/>
</dbReference>
<dbReference type="EMBL" id="CACRXK020000600">
    <property type="protein sequence ID" value="CAB3983324.1"/>
    <property type="molecule type" value="Genomic_DNA"/>
</dbReference>
<name>A0A7D9DER7_PARCT</name>
<evidence type="ECO:0000313" key="12">
    <source>
        <dbReference type="Proteomes" id="UP001152795"/>
    </source>
</evidence>
<dbReference type="PANTHER" id="PTHR37984">
    <property type="entry name" value="PROTEIN CBG26694"/>
    <property type="match status" value="1"/>
</dbReference>
<dbReference type="FunFam" id="1.10.340.70:FF:000001">
    <property type="entry name" value="Retrovirus-related Pol polyprotein from transposon gypsy-like Protein"/>
    <property type="match status" value="1"/>
</dbReference>
<dbReference type="Pfam" id="PF17921">
    <property type="entry name" value="Integrase_H2C2"/>
    <property type="match status" value="1"/>
</dbReference>
<dbReference type="CDD" id="cd01647">
    <property type="entry name" value="RT_LTR"/>
    <property type="match status" value="1"/>
</dbReference>
<gene>
    <name evidence="11" type="ORF">PACLA_8A017221</name>
</gene>
<evidence type="ECO:0000256" key="8">
    <source>
        <dbReference type="ARBA" id="ARBA00022833"/>
    </source>
</evidence>
<feature type="region of interest" description="Disordered" evidence="10">
    <location>
        <begin position="1307"/>
        <end position="1339"/>
    </location>
</feature>
<dbReference type="SUPFAM" id="SSF50630">
    <property type="entry name" value="Acid proteases"/>
    <property type="match status" value="1"/>
</dbReference>
<dbReference type="Gene3D" id="3.30.420.10">
    <property type="entry name" value="Ribonuclease H-like superfamily/Ribonuclease H"/>
    <property type="match status" value="2"/>
</dbReference>
<dbReference type="InterPro" id="IPR043502">
    <property type="entry name" value="DNA/RNA_pol_sf"/>
</dbReference>
<feature type="compositionally biased region" description="Basic and acidic residues" evidence="10">
    <location>
        <begin position="1307"/>
        <end position="1323"/>
    </location>
</feature>
<feature type="compositionally biased region" description="Basic and acidic residues" evidence="10">
    <location>
        <begin position="1369"/>
        <end position="1381"/>
    </location>
</feature>
<evidence type="ECO:0000256" key="5">
    <source>
        <dbReference type="ARBA" id="ARBA00022759"/>
    </source>
</evidence>
<dbReference type="SUPFAM" id="SSF53098">
    <property type="entry name" value="Ribonuclease H-like"/>
    <property type="match status" value="1"/>
</dbReference>
<comment type="caution">
    <text evidence="11">The sequence shown here is derived from an EMBL/GenBank/DDBJ whole genome shotgun (WGS) entry which is preliminary data.</text>
</comment>
<dbReference type="CDD" id="cd09274">
    <property type="entry name" value="RNase_HI_RT_Ty3"/>
    <property type="match status" value="1"/>
</dbReference>
<evidence type="ECO:0000256" key="7">
    <source>
        <dbReference type="ARBA" id="ARBA00022801"/>
    </source>
</evidence>
<accession>A0A7D9DER7</accession>
<dbReference type="GO" id="GO:0004190">
    <property type="term" value="F:aspartic-type endopeptidase activity"/>
    <property type="evidence" value="ECO:0007669"/>
    <property type="project" value="InterPro"/>
</dbReference>
<dbReference type="PANTHER" id="PTHR37984:SF5">
    <property type="entry name" value="PROTEIN NYNRIN-LIKE"/>
    <property type="match status" value="1"/>
</dbReference>
<keyword evidence="5" id="KW-0255">Endonuclease</keyword>
<sequence length="1495" mass="170652">MWRKKPHCPILQVGKREDATPEGLGVAASNQNKSHRCNGCNQEEVYANFKRCSTCKLVYYCSKSCQKRHWSEHQILCNAIKEQLNQNNETLRGLGDSSDTEMFTSHLSPKKHAAIAKLVGRKCFVRCLVNDVDMEALWDTGAQVSIFPEQVLSDNFSDLKIRDISELLGAGSGLNLTAANGTSIPYKGWVEARFRLNREDEKEVTVPFLVTPEQLEQPIIGYNVIELFLQEGENYSDNLSVAHHIVSSFNNVGVKDAEQLINIIQRNDGELFCQVKTSKRHITIPKKATKTVPCRANTGTIENTRPVLFEPDEKQEWPPGLIVHETLTSVKKGKSTIMQVQVTNDTMHDIVLPGRTVLGSLELIRSVTPIEVKLKENVDEKRADMNFGMERQGTSQTKDPCHSAVNSEKEQFIPEIDLSTLTPEQQTLVKNMLYEERDTFAIDDDDIGCIKDLKMEINLTDRQPVQKNYASIPRPLYPEVKHYLEDLLNKNFIRRSKSPYSSSVVCVRKKDGTMRLCVDYRALNKKTIQDRHPIPRIQETLDNLGGNSWFSTLDQGKAYHQGFVSPDSQPFTAFVTPWGLYEWVRIPFGLTNAPASFQRFMEGCLGDLRDQICIPYLDDIIIFSKSFEEHVEHVRLVLQRLQQHGVKLKPGKCRLFKRQVSFLGRIVSEKGYNIDPKATEAVILLKSKIPRTVGEVRRVIGLLGVYRRHIKDFSKIAKPIYELLEGKVNTNQNSRKNGQLPSNHPIQWSMKHQTALNTLIDCVTSPPILAYPDYSSPYVVHTDASQNGLGAVLYQRQGGTLRVIAYASRTLTQAEKNYHLHAGKLEFLALKWAVSEQFRDYLYYAPSFVVYTDNNPLTYILSTAKLNATGLRWVGELADFNFEIKYRPGKVNIDADSLSRIPADFERFMDSCSETVSNPEFNAAVSQISSVSNGDSPWITSVTDQPEALETDKLFLPERENTIQFKQTEIARAQREDPTTSRVQWYVRARKKPTLEERQQETPELKKYLREWHNLMIDRKTGILYRGQQLVLPTKYRSLVFRELHEKMGHLGPERVFNLARERFYWPGMKNDIEHFITHVCSCVKQRKPTFTNREPLHSISTSAPFELVSIDFVHLERSSGGFEYVLVIVDHFTRYTQAYSTRNKLIYAYNCTKHESTGFSPFLLLFGRPPRLPIDLMFNLTRKEESIGYPAYANKWKKAMQEAYMLASKSAEKAASKGRKQSDKRVRSTVLLPGDRVLVRNLSPRGGPGKIRAFWEEEIHVVVSRKNPESPVYDIKPESGKGKIRTLHRNLLLPCDYLPTATPETKRVEKVKERTPIIHTPEDSESDSEGEEGLSLPPNEMDELVQLSLRPESANDATVDPSTNDEINQSREVHGNENDANRLNIQVEETMETPGDIEETPPQPVRPQRQRQPPLRFGYNEPGCPTGEFPFIWQDPNVGLVQIRDPWFDPPWIGPIQPPMISVPWMSPIQNPMFHAQVMNPMISPPPFGYYPTY</sequence>
<dbReference type="SUPFAM" id="SSF56672">
    <property type="entry name" value="DNA/RNA polymerases"/>
    <property type="match status" value="1"/>
</dbReference>